<comment type="subcellular location">
    <subcellularLocation>
        <location evidence="1">Membrane</location>
        <topology evidence="1">Single-pass type I membrane protein</topology>
    </subcellularLocation>
</comment>
<evidence type="ECO:0000256" key="2">
    <source>
        <dbReference type="ARBA" id="ARBA00022692"/>
    </source>
</evidence>
<dbReference type="InterPro" id="IPR013320">
    <property type="entry name" value="ConA-like_dom_sf"/>
</dbReference>
<accession>A0AAV2T8Y3</accession>
<dbReference type="PROSITE" id="PS51328">
    <property type="entry name" value="L_LECTIN_LIKE"/>
    <property type="match status" value="1"/>
</dbReference>
<gene>
    <name evidence="7" type="ORF">CDAUBV1_LOCUS5348</name>
</gene>
<dbReference type="Pfam" id="PF03388">
    <property type="entry name" value="Lectin_leg-like"/>
    <property type="match status" value="1"/>
</dbReference>
<keyword evidence="3" id="KW-0732">Signal</keyword>
<evidence type="ECO:0000256" key="1">
    <source>
        <dbReference type="ARBA" id="ARBA00004479"/>
    </source>
</evidence>
<dbReference type="InterPro" id="IPR005052">
    <property type="entry name" value="Lectin_leg"/>
</dbReference>
<proteinExistence type="predicted"/>
<name>A0AAV2T8Y3_CALDB</name>
<protein>
    <recommendedName>
        <fullName evidence="6">L-type lectin-like domain-containing protein</fullName>
    </recommendedName>
</protein>
<dbReference type="Gene3D" id="2.60.120.200">
    <property type="match status" value="1"/>
</dbReference>
<dbReference type="GO" id="GO:0000139">
    <property type="term" value="C:Golgi membrane"/>
    <property type="evidence" value="ECO:0007669"/>
    <property type="project" value="TreeGrafter"/>
</dbReference>
<feature type="domain" description="L-type lectin-like" evidence="6">
    <location>
        <begin position="88"/>
        <end position="308"/>
    </location>
</feature>
<dbReference type="AlphaFoldDB" id="A0AAV2T8Y3"/>
<dbReference type="GO" id="GO:0030134">
    <property type="term" value="C:COPII-coated ER to Golgi transport vesicle"/>
    <property type="evidence" value="ECO:0007669"/>
    <property type="project" value="TreeGrafter"/>
</dbReference>
<dbReference type="GO" id="GO:0005537">
    <property type="term" value="F:D-mannose binding"/>
    <property type="evidence" value="ECO:0007669"/>
    <property type="project" value="TreeGrafter"/>
</dbReference>
<dbReference type="SUPFAM" id="SSF49899">
    <property type="entry name" value="Concanavalin A-like lectins/glucanases"/>
    <property type="match status" value="1"/>
</dbReference>
<reference evidence="7" key="1">
    <citation type="submission" date="2024-06" db="EMBL/GenBank/DDBJ databases">
        <authorList>
            <person name="Liu X."/>
            <person name="Lenzi L."/>
            <person name="Haldenby T S."/>
            <person name="Uol C."/>
        </authorList>
    </citation>
    <scope>NUCLEOTIDE SEQUENCE</scope>
</reference>
<dbReference type="GO" id="GO:0005789">
    <property type="term" value="C:endoplasmic reticulum membrane"/>
    <property type="evidence" value="ECO:0007669"/>
    <property type="project" value="TreeGrafter"/>
</dbReference>
<evidence type="ECO:0000313" key="7">
    <source>
        <dbReference type="EMBL" id="CAL5132494.1"/>
    </source>
</evidence>
<comment type="caution">
    <text evidence="7">The sequence shown here is derived from an EMBL/GenBank/DDBJ whole genome shotgun (WGS) entry which is preliminary data.</text>
</comment>
<evidence type="ECO:0000256" key="4">
    <source>
        <dbReference type="ARBA" id="ARBA00022989"/>
    </source>
</evidence>
<dbReference type="InterPro" id="IPR051136">
    <property type="entry name" value="Intracellular_Lectin-GPT"/>
</dbReference>
<evidence type="ECO:0000259" key="6">
    <source>
        <dbReference type="PROSITE" id="PS51328"/>
    </source>
</evidence>
<dbReference type="CDD" id="cd07308">
    <property type="entry name" value="lectin_leg-like"/>
    <property type="match status" value="1"/>
</dbReference>
<evidence type="ECO:0000256" key="5">
    <source>
        <dbReference type="ARBA" id="ARBA00023136"/>
    </source>
</evidence>
<dbReference type="GO" id="GO:0006888">
    <property type="term" value="P:endoplasmic reticulum to Golgi vesicle-mediated transport"/>
    <property type="evidence" value="ECO:0007669"/>
    <property type="project" value="TreeGrafter"/>
</dbReference>
<keyword evidence="4" id="KW-1133">Transmembrane helix</keyword>
<dbReference type="EMBL" id="CAXLJL010000125">
    <property type="protein sequence ID" value="CAL5132494.1"/>
    <property type="molecule type" value="Genomic_DNA"/>
</dbReference>
<dbReference type="Proteomes" id="UP001497525">
    <property type="component" value="Unassembled WGS sequence"/>
</dbReference>
<dbReference type="PANTHER" id="PTHR12223:SF28">
    <property type="entry name" value="LECTIN, MANNOSE BINDING 1 LIKE"/>
    <property type="match status" value="1"/>
</dbReference>
<evidence type="ECO:0000313" key="8">
    <source>
        <dbReference type="Proteomes" id="UP001497525"/>
    </source>
</evidence>
<evidence type="ECO:0000256" key="3">
    <source>
        <dbReference type="ARBA" id="ARBA00022729"/>
    </source>
</evidence>
<organism evidence="7 8">
    <name type="scientific">Calicophoron daubneyi</name>
    <name type="common">Rumen fluke</name>
    <name type="synonym">Paramphistomum daubneyi</name>
    <dbReference type="NCBI Taxonomy" id="300641"/>
    <lineage>
        <taxon>Eukaryota</taxon>
        <taxon>Metazoa</taxon>
        <taxon>Spiralia</taxon>
        <taxon>Lophotrochozoa</taxon>
        <taxon>Platyhelminthes</taxon>
        <taxon>Trematoda</taxon>
        <taxon>Digenea</taxon>
        <taxon>Plagiorchiida</taxon>
        <taxon>Pronocephalata</taxon>
        <taxon>Paramphistomoidea</taxon>
        <taxon>Paramphistomidae</taxon>
        <taxon>Calicophoron</taxon>
    </lineage>
</organism>
<keyword evidence="2" id="KW-0812">Transmembrane</keyword>
<keyword evidence="5" id="KW-0472">Membrane</keyword>
<sequence length="328" mass="36970">MSHDSLPQHFSNLVTRVDRLISNNFNQLLIGPIACFIPPGDLFTSHLRGSKATVRRMSVTNENRSGVKYKTSSTFKLLTVLWIFIQLSGGDGETEFHQEHSLGYTDSKEFWELQGTALFVDSGLQLTEERRYTAAVARNGFPVDYCDWIVDIKFGVYGNRIADGWAFFYTVEPVNLHSHGHQSAMGAKSKFAGLAVMFDTYGNEGEGGFPKLYPVLLDGSNEYVHHQNGKNQRSKTCNFREINQKCRVVIKYAKEQLWIEYYDSRGTRKCAIHHTHVVLPTGGYIGLSGLTGGSAEKVIIYSLKVEELVTDGSCDHRDNAKPKWRETK</sequence>
<dbReference type="PANTHER" id="PTHR12223">
    <property type="entry name" value="VESICULAR MANNOSE-BINDING LECTIN"/>
    <property type="match status" value="1"/>
</dbReference>
<dbReference type="GO" id="GO:0005793">
    <property type="term" value="C:endoplasmic reticulum-Golgi intermediate compartment"/>
    <property type="evidence" value="ECO:0007669"/>
    <property type="project" value="TreeGrafter"/>
</dbReference>